<dbReference type="EMBL" id="BAABME010001381">
    <property type="protein sequence ID" value="GAA0149300.1"/>
    <property type="molecule type" value="Genomic_DNA"/>
</dbReference>
<reference evidence="3 4" key="1">
    <citation type="submission" date="2024-01" db="EMBL/GenBank/DDBJ databases">
        <title>The complete chloroplast genome sequence of Lithospermum erythrorhizon: insights into the phylogenetic relationship among Boraginaceae species and the maternal lineages of purple gromwells.</title>
        <authorList>
            <person name="Okada T."/>
            <person name="Watanabe K."/>
        </authorList>
    </citation>
    <scope>NUCLEOTIDE SEQUENCE [LARGE SCALE GENOMIC DNA]</scope>
</reference>
<keyword evidence="4" id="KW-1185">Reference proteome</keyword>
<dbReference type="AlphaFoldDB" id="A0AAV3PG68"/>
<gene>
    <name evidence="3" type="ORF">LIER_08514</name>
</gene>
<feature type="region of interest" description="Disordered" evidence="1">
    <location>
        <begin position="137"/>
        <end position="156"/>
    </location>
</feature>
<evidence type="ECO:0000259" key="2">
    <source>
        <dbReference type="Pfam" id="PF04195"/>
    </source>
</evidence>
<evidence type="ECO:0000256" key="1">
    <source>
        <dbReference type="SAM" id="MobiDB-lite"/>
    </source>
</evidence>
<accession>A0AAV3PG68</accession>
<evidence type="ECO:0000313" key="4">
    <source>
        <dbReference type="Proteomes" id="UP001454036"/>
    </source>
</evidence>
<proteinExistence type="predicted"/>
<feature type="domain" description="Transposase (putative) gypsy type" evidence="2">
    <location>
        <begin position="25"/>
        <end position="86"/>
    </location>
</feature>
<dbReference type="Pfam" id="PF04195">
    <property type="entry name" value="Transposase_28"/>
    <property type="match status" value="1"/>
</dbReference>
<feature type="region of interest" description="Disordered" evidence="1">
    <location>
        <begin position="200"/>
        <end position="221"/>
    </location>
</feature>
<organism evidence="3 4">
    <name type="scientific">Lithospermum erythrorhizon</name>
    <name type="common">Purple gromwell</name>
    <name type="synonym">Lithospermum officinale var. erythrorhizon</name>
    <dbReference type="NCBI Taxonomy" id="34254"/>
    <lineage>
        <taxon>Eukaryota</taxon>
        <taxon>Viridiplantae</taxon>
        <taxon>Streptophyta</taxon>
        <taxon>Embryophyta</taxon>
        <taxon>Tracheophyta</taxon>
        <taxon>Spermatophyta</taxon>
        <taxon>Magnoliopsida</taxon>
        <taxon>eudicotyledons</taxon>
        <taxon>Gunneridae</taxon>
        <taxon>Pentapetalae</taxon>
        <taxon>asterids</taxon>
        <taxon>lamiids</taxon>
        <taxon>Boraginales</taxon>
        <taxon>Boraginaceae</taxon>
        <taxon>Boraginoideae</taxon>
        <taxon>Lithospermeae</taxon>
        <taxon>Lithospermum</taxon>
    </lineage>
</organism>
<protein>
    <recommendedName>
        <fullName evidence="2">Transposase (putative) gypsy type domain-containing protein</fullName>
    </recommendedName>
</protein>
<dbReference type="InterPro" id="IPR007321">
    <property type="entry name" value="Transposase_28"/>
</dbReference>
<dbReference type="Proteomes" id="UP001454036">
    <property type="component" value="Unassembled WGS sequence"/>
</dbReference>
<sequence length="221" mass="23802">MSANVSQELNVSSSVQLIESPVAEEAFSFRIRLPFSMFVNDLLKHINRAPGQVHPIGWLNITIFQVASSIARIQAIVPLFASLYTTKHRPYDTSLAANRGGRLSKNFLAGPRPNKDGSSRFNGKWFLIRGGIGPNESVQKAADPQGGGGGYEGPNTLPTEIISLDNELTASAQEACGARKEKSVLHSFVRSSKAMLPLLTKVGTRSKKTKEKGVASSKGPL</sequence>
<comment type="caution">
    <text evidence="3">The sequence shown here is derived from an EMBL/GenBank/DDBJ whole genome shotgun (WGS) entry which is preliminary data.</text>
</comment>
<evidence type="ECO:0000313" key="3">
    <source>
        <dbReference type="EMBL" id="GAA0149300.1"/>
    </source>
</evidence>
<name>A0AAV3PG68_LITER</name>